<dbReference type="Gene3D" id="1.10.10.10">
    <property type="entry name" value="Winged helix-like DNA-binding domain superfamily/Winged helix DNA-binding domain"/>
    <property type="match status" value="1"/>
</dbReference>
<dbReference type="RefSeq" id="WP_125653375.1">
    <property type="nucleotide sequence ID" value="NZ_AP019308.1"/>
</dbReference>
<dbReference type="EMBL" id="AP019308">
    <property type="protein sequence ID" value="BBH18948.1"/>
    <property type="molecule type" value="Genomic_DNA"/>
</dbReference>
<dbReference type="OrthoDB" id="9808762at2"/>
<dbReference type="InterPro" id="IPR036388">
    <property type="entry name" value="WH-like_DNA-bd_sf"/>
</dbReference>
<gene>
    <name evidence="1" type="ORF">Back11_02930</name>
</gene>
<dbReference type="KEGG" id="pbk:Back11_02930"/>
<reference evidence="1 2" key="1">
    <citation type="submission" date="2018-11" db="EMBL/GenBank/DDBJ databases">
        <title>Complete genome sequence of Paenibacillus baekrokdamisoli strain KCTC 33723.</title>
        <authorList>
            <person name="Kang S.W."/>
            <person name="Lee K.C."/>
            <person name="Kim K.K."/>
            <person name="Kim J.S."/>
            <person name="Kim D.S."/>
            <person name="Ko S.H."/>
            <person name="Yang S.H."/>
            <person name="Lee J.S."/>
        </authorList>
    </citation>
    <scope>NUCLEOTIDE SEQUENCE [LARGE SCALE GENOMIC DNA]</scope>
    <source>
        <strain evidence="1 2">KCTC 33723</strain>
    </source>
</reference>
<protein>
    <submittedName>
        <fullName evidence="1">PadR family transcriptional regulator</fullName>
    </submittedName>
</protein>
<organism evidence="1 2">
    <name type="scientific">Paenibacillus baekrokdamisoli</name>
    <dbReference type="NCBI Taxonomy" id="1712516"/>
    <lineage>
        <taxon>Bacteria</taxon>
        <taxon>Bacillati</taxon>
        <taxon>Bacillota</taxon>
        <taxon>Bacilli</taxon>
        <taxon>Bacillales</taxon>
        <taxon>Paenibacillaceae</taxon>
        <taxon>Paenibacillus</taxon>
    </lineage>
</organism>
<dbReference type="InterPro" id="IPR036390">
    <property type="entry name" value="WH_DNA-bd_sf"/>
</dbReference>
<dbReference type="PANTHER" id="PTHR33169">
    <property type="entry name" value="PADR-FAMILY TRANSCRIPTIONAL REGULATOR"/>
    <property type="match status" value="1"/>
</dbReference>
<evidence type="ECO:0000313" key="1">
    <source>
        <dbReference type="EMBL" id="BBH18948.1"/>
    </source>
</evidence>
<accession>A0A3G9J5G3</accession>
<name>A0A3G9J5G3_9BACL</name>
<dbReference type="InterPro" id="IPR005149">
    <property type="entry name" value="Tscrpt_reg_PadR_N"/>
</dbReference>
<keyword evidence="2" id="KW-1185">Reference proteome</keyword>
<dbReference type="SUPFAM" id="SSF46785">
    <property type="entry name" value="Winged helix' DNA-binding domain"/>
    <property type="match status" value="1"/>
</dbReference>
<dbReference type="PANTHER" id="PTHR33169:SF27">
    <property type="entry name" value="TRANSCRIPTIONAL REGULATOR PADR FAMILY PROTEIN"/>
    <property type="match status" value="1"/>
</dbReference>
<sequence length="212" mass="24385">MAKRKITNMLALAVLSMLNERPMHPYEISALMKQRGIADVIKLNNGSLYSTVDSLLNKKWIESVETQREGKHPERTIYVPTELGRAEFQEWLRTIIDTPIEEYPQFTSGLSFIAHIAPQEAILLLLKRVKLIKNEVTTRRAMIQGVIKEGVGRIFLVEQDYKLTLFEAELNWLNQFIDDIQEGRLTVQQEGQQAWKVSGDFNEQVEGKKENG</sequence>
<dbReference type="Pfam" id="PF03551">
    <property type="entry name" value="PadR"/>
    <property type="match status" value="1"/>
</dbReference>
<dbReference type="Proteomes" id="UP000275368">
    <property type="component" value="Chromosome"/>
</dbReference>
<dbReference type="InterPro" id="IPR052509">
    <property type="entry name" value="Metal_resp_DNA-bind_regulator"/>
</dbReference>
<evidence type="ECO:0000313" key="2">
    <source>
        <dbReference type="Proteomes" id="UP000275368"/>
    </source>
</evidence>
<dbReference type="AlphaFoldDB" id="A0A3G9J5G3"/>
<proteinExistence type="predicted"/>